<protein>
    <submittedName>
        <fullName evidence="1">Uncharacterized protein</fullName>
    </submittedName>
</protein>
<gene>
    <name evidence="1" type="ORF">T05_7646</name>
</gene>
<reference evidence="1 2" key="1">
    <citation type="submission" date="2015-01" db="EMBL/GenBank/DDBJ databases">
        <title>Evolution of Trichinella species and genotypes.</title>
        <authorList>
            <person name="Korhonen P.K."/>
            <person name="Edoardo P."/>
            <person name="Giuseppe L.R."/>
            <person name="Gasser R.B."/>
        </authorList>
    </citation>
    <scope>NUCLEOTIDE SEQUENCE [LARGE SCALE GENOMIC DNA]</scope>
    <source>
        <strain evidence="1">ISS417</strain>
    </source>
</reference>
<dbReference type="EMBL" id="JYDJ01004341">
    <property type="protein sequence ID" value="KRX28589.1"/>
    <property type="molecule type" value="Genomic_DNA"/>
</dbReference>
<dbReference type="AlphaFoldDB" id="A0A0V0SNW4"/>
<sequence>LIKHFCFPGPSINRLLTRLKEKASVIRLTTSRNLVTPLKLQSVSLGTSPV</sequence>
<comment type="caution">
    <text evidence="1">The sequence shown here is derived from an EMBL/GenBank/DDBJ whole genome shotgun (WGS) entry which is preliminary data.</text>
</comment>
<name>A0A0V0SNW4_9BILA</name>
<feature type="non-terminal residue" evidence="1">
    <location>
        <position position="1"/>
    </location>
</feature>
<organism evidence="1 2">
    <name type="scientific">Trichinella murrelli</name>
    <dbReference type="NCBI Taxonomy" id="144512"/>
    <lineage>
        <taxon>Eukaryota</taxon>
        <taxon>Metazoa</taxon>
        <taxon>Ecdysozoa</taxon>
        <taxon>Nematoda</taxon>
        <taxon>Enoplea</taxon>
        <taxon>Dorylaimia</taxon>
        <taxon>Trichinellida</taxon>
        <taxon>Trichinellidae</taxon>
        <taxon>Trichinella</taxon>
    </lineage>
</organism>
<accession>A0A0V0SNW4</accession>
<dbReference type="Proteomes" id="UP000055048">
    <property type="component" value="Unassembled WGS sequence"/>
</dbReference>
<evidence type="ECO:0000313" key="1">
    <source>
        <dbReference type="EMBL" id="KRX28589.1"/>
    </source>
</evidence>
<evidence type="ECO:0000313" key="2">
    <source>
        <dbReference type="Proteomes" id="UP000055048"/>
    </source>
</evidence>
<keyword evidence="2" id="KW-1185">Reference proteome</keyword>
<proteinExistence type="predicted"/>